<dbReference type="AlphaFoldDB" id="A0A183DP58"/>
<gene>
    <name evidence="2" type="ORF">GPUH_LOCUS10499</name>
</gene>
<proteinExistence type="predicted"/>
<accession>A0A183DP58</accession>
<dbReference type="Proteomes" id="UP000271098">
    <property type="component" value="Unassembled WGS sequence"/>
</dbReference>
<protein>
    <submittedName>
        <fullName evidence="2 4">Uncharacterized protein</fullName>
    </submittedName>
</protein>
<evidence type="ECO:0000256" key="1">
    <source>
        <dbReference type="SAM" id="MobiDB-lite"/>
    </source>
</evidence>
<evidence type="ECO:0000313" key="4">
    <source>
        <dbReference type="WBParaSite" id="GPUH_0001051201-mRNA-1"/>
    </source>
</evidence>
<reference evidence="4" key="1">
    <citation type="submission" date="2016-06" db="UniProtKB">
        <authorList>
            <consortium name="WormBaseParasite"/>
        </authorList>
    </citation>
    <scope>IDENTIFICATION</scope>
</reference>
<evidence type="ECO:0000313" key="3">
    <source>
        <dbReference type="Proteomes" id="UP000271098"/>
    </source>
</evidence>
<organism evidence="4">
    <name type="scientific">Gongylonema pulchrum</name>
    <dbReference type="NCBI Taxonomy" id="637853"/>
    <lineage>
        <taxon>Eukaryota</taxon>
        <taxon>Metazoa</taxon>
        <taxon>Ecdysozoa</taxon>
        <taxon>Nematoda</taxon>
        <taxon>Chromadorea</taxon>
        <taxon>Rhabditida</taxon>
        <taxon>Spirurina</taxon>
        <taxon>Spiruromorpha</taxon>
        <taxon>Spiruroidea</taxon>
        <taxon>Gongylonematidae</taxon>
        <taxon>Gongylonema</taxon>
    </lineage>
</organism>
<dbReference type="WBParaSite" id="GPUH_0001051201-mRNA-1">
    <property type="protein sequence ID" value="GPUH_0001051201-mRNA-1"/>
    <property type="gene ID" value="GPUH_0001051201"/>
</dbReference>
<dbReference type="EMBL" id="UYRT01078004">
    <property type="protein sequence ID" value="VDN17526.1"/>
    <property type="molecule type" value="Genomic_DNA"/>
</dbReference>
<reference evidence="2 3" key="2">
    <citation type="submission" date="2018-11" db="EMBL/GenBank/DDBJ databases">
        <authorList>
            <consortium name="Pathogen Informatics"/>
        </authorList>
    </citation>
    <scope>NUCLEOTIDE SEQUENCE [LARGE SCALE GENOMIC DNA]</scope>
</reference>
<evidence type="ECO:0000313" key="2">
    <source>
        <dbReference type="EMBL" id="VDN17526.1"/>
    </source>
</evidence>
<name>A0A183DP58_9BILA</name>
<sequence>MGKSRECTATVCRNGVTLGSMIDAFLPAVAKIPFWKVGELAKAITFWDSEEKLKMKETILRKNPWNTPVVAKKGWRKELSASAASDERITWNAHVFWVPRYIRAARSACGSNRGGPSKSKPIQRRDKSKSCNNWRITSVHIEQSAGGKRARGCKSSREATAV</sequence>
<feature type="region of interest" description="Disordered" evidence="1">
    <location>
        <begin position="143"/>
        <end position="162"/>
    </location>
</feature>
<keyword evidence="3" id="KW-1185">Reference proteome</keyword>
<feature type="region of interest" description="Disordered" evidence="1">
    <location>
        <begin position="109"/>
        <end position="129"/>
    </location>
</feature>